<dbReference type="PANTHER" id="PTHR11082">
    <property type="entry name" value="TRNA-DIHYDROURIDINE SYNTHASE"/>
    <property type="match status" value="1"/>
</dbReference>
<feature type="binding site" evidence="9">
    <location>
        <position position="139"/>
    </location>
    <ligand>
        <name>FMN</name>
        <dbReference type="ChEBI" id="CHEBI:58210"/>
    </ligand>
</feature>
<dbReference type="InterPro" id="IPR032886">
    <property type="entry name" value="DusC"/>
</dbReference>
<feature type="binding site" evidence="9">
    <location>
        <begin position="223"/>
        <end position="224"/>
    </location>
    <ligand>
        <name>FMN</name>
        <dbReference type="ChEBI" id="CHEBI:58210"/>
    </ligand>
</feature>
<keyword evidence="2 9" id="KW-0820">tRNA-binding</keyword>
<comment type="catalytic activity">
    <reaction evidence="9">
        <text>5,6-dihydrouridine(16) in tRNA + NAD(+) = uridine(16) in tRNA + NADH + H(+)</text>
        <dbReference type="Rhea" id="RHEA:53380"/>
        <dbReference type="Rhea" id="RHEA-COMP:13543"/>
        <dbReference type="Rhea" id="RHEA-COMP:13544"/>
        <dbReference type="ChEBI" id="CHEBI:15378"/>
        <dbReference type="ChEBI" id="CHEBI:57540"/>
        <dbReference type="ChEBI" id="CHEBI:57945"/>
        <dbReference type="ChEBI" id="CHEBI:65315"/>
        <dbReference type="ChEBI" id="CHEBI:74443"/>
    </reaction>
</comment>
<dbReference type="EC" id="1.3.1.-" evidence="9"/>
<feature type="site" description="Interacts with tRNA" evidence="9">
    <location>
        <position position="283"/>
    </location>
</feature>
<feature type="binding site" evidence="9">
    <location>
        <position position="68"/>
    </location>
    <ligand>
        <name>FMN</name>
        <dbReference type="ChEBI" id="CHEBI:58210"/>
    </ligand>
</feature>
<dbReference type="EMBL" id="JBHSGB010000010">
    <property type="protein sequence ID" value="MFC4655396.1"/>
    <property type="molecule type" value="Genomic_DNA"/>
</dbReference>
<comment type="similarity">
    <text evidence="10">Belongs to the dus family.</text>
</comment>
<feature type="binding site" evidence="9">
    <location>
        <begin position="199"/>
        <end position="201"/>
    </location>
    <ligand>
        <name>FMN</name>
        <dbReference type="ChEBI" id="CHEBI:58210"/>
    </ligand>
</feature>
<dbReference type="HAMAP" id="MF_02043">
    <property type="entry name" value="DusC_subfam"/>
    <property type="match status" value="1"/>
</dbReference>
<evidence type="ECO:0000256" key="2">
    <source>
        <dbReference type="ARBA" id="ARBA00022555"/>
    </source>
</evidence>
<evidence type="ECO:0000256" key="6">
    <source>
        <dbReference type="ARBA" id="ARBA00022857"/>
    </source>
</evidence>
<keyword evidence="6 9" id="KW-0521">NADP</keyword>
<dbReference type="PROSITE" id="PS01136">
    <property type="entry name" value="UPF0034"/>
    <property type="match status" value="1"/>
</dbReference>
<feature type="site" description="Interacts with tRNA; defines subfamily-specific binding signature" evidence="9">
    <location>
        <position position="35"/>
    </location>
</feature>
<dbReference type="InterPro" id="IPR018517">
    <property type="entry name" value="tRNA_hU_synthase_CS"/>
</dbReference>
<evidence type="ECO:0000256" key="1">
    <source>
        <dbReference type="ARBA" id="ARBA00001917"/>
    </source>
</evidence>
<comment type="caution">
    <text evidence="12">The sequence shown here is derived from an EMBL/GenBank/DDBJ whole genome shotgun (WGS) entry which is preliminary data.</text>
</comment>
<proteinExistence type="inferred from homology"/>
<dbReference type="InterPro" id="IPR035587">
    <property type="entry name" value="DUS-like_FMN-bd"/>
</dbReference>
<dbReference type="PIRSF" id="PIRSF006621">
    <property type="entry name" value="Dus"/>
    <property type="match status" value="1"/>
</dbReference>
<comment type="similarity">
    <text evidence="9">Belongs to the Dus family. DusC subfamily.</text>
</comment>
<comment type="cofactor">
    <cofactor evidence="1 9 10">
        <name>FMN</name>
        <dbReference type="ChEBI" id="CHEBI:58210"/>
    </cofactor>
</comment>
<feature type="site" description="Interacts with tRNA" evidence="9">
    <location>
        <position position="176"/>
    </location>
</feature>
<accession>A0ABV9JMG5</accession>
<name>A0ABV9JMG5_9GAMM</name>
<dbReference type="Gene3D" id="1.20.225.30">
    <property type="entry name" value="Dihydrouridine synthase, C-terminal recognition domain"/>
    <property type="match status" value="1"/>
</dbReference>
<feature type="domain" description="DUS-like FMN-binding" evidence="11">
    <location>
        <begin position="5"/>
        <end position="313"/>
    </location>
</feature>
<evidence type="ECO:0000256" key="4">
    <source>
        <dbReference type="ARBA" id="ARBA00022643"/>
    </source>
</evidence>
<feature type="site" description="Interacts with tRNA; defines subfamily-specific binding signature" evidence="9">
    <location>
        <position position="276"/>
    </location>
</feature>
<dbReference type="RefSeq" id="WP_377333897.1">
    <property type="nucleotide sequence ID" value="NZ_JBHSGB010000010.1"/>
</dbReference>
<keyword evidence="3 9" id="KW-0285">Flavoprotein</keyword>
<feature type="site" description="Interacts with tRNA" evidence="9">
    <location>
        <position position="95"/>
    </location>
</feature>
<evidence type="ECO:0000256" key="8">
    <source>
        <dbReference type="ARBA" id="ARBA00023002"/>
    </source>
</evidence>
<evidence type="ECO:0000256" key="9">
    <source>
        <dbReference type="HAMAP-Rule" id="MF_02043"/>
    </source>
</evidence>
<comment type="catalytic activity">
    <reaction evidence="9">
        <text>5,6-dihydrouridine(16) in tRNA + NADP(+) = uridine(16) in tRNA + NADPH + H(+)</text>
        <dbReference type="Rhea" id="RHEA:53376"/>
        <dbReference type="Rhea" id="RHEA-COMP:13543"/>
        <dbReference type="Rhea" id="RHEA-COMP:13544"/>
        <dbReference type="ChEBI" id="CHEBI:15378"/>
        <dbReference type="ChEBI" id="CHEBI:57783"/>
        <dbReference type="ChEBI" id="CHEBI:58349"/>
        <dbReference type="ChEBI" id="CHEBI:65315"/>
        <dbReference type="ChEBI" id="CHEBI:74443"/>
    </reaction>
</comment>
<gene>
    <name evidence="9" type="primary">dusC</name>
    <name evidence="12" type="ORF">ACFO3I_10270</name>
</gene>
<evidence type="ECO:0000256" key="3">
    <source>
        <dbReference type="ARBA" id="ARBA00022630"/>
    </source>
</evidence>
<protein>
    <recommendedName>
        <fullName evidence="9">tRNA-dihydrouridine(16) synthase</fullName>
        <ecNumber evidence="9">1.3.1.-</ecNumber>
    </recommendedName>
    <alternativeName>
        <fullName evidence="9">U16-specific dihydrouridine synthase</fullName>
        <shortName evidence="9">U16-specific Dus</shortName>
    </alternativeName>
    <alternativeName>
        <fullName evidence="9">tRNA-dihydrouridine synthase C</fullName>
    </alternativeName>
</protein>
<sequence>MRIVLAPMEGVVDHLMRDMLTRIGGFDLCVTEFVRVVDMKLPRRVFYRLCPELGQGGKTPSGVPVKIQLLGQDPNWLAENALKAVELGSPGVDLNFGCPAKMVNKNKGGAVLLKETDTLYQIIKTVRAAVPAAFPVTAKIRLGFDDTSLTLDNARALYEAGATELTVHARTKADGYRPPAYWPWIEKIRAVVPINVIANGEIWTPADAALCQQQSGSADIMLGRGALARPSLAKEIVAARSGTAEQAMPWPEVLELLLQYSDYEIAGDKGLYYSNRIKQWFSYLKLQYPEAELLFSELRLQRKAEEIVQTLQQALRQLE</sequence>
<comment type="function">
    <text evidence="9">Catalyzes the synthesis of 5,6-dihydrouridine (D), a modified base found in the D-loop of most tRNAs, via the reduction of the C5-C6 double bond in target uridines. Specifically modifies U16 in tRNAs.</text>
</comment>
<evidence type="ECO:0000256" key="7">
    <source>
        <dbReference type="ARBA" id="ARBA00022884"/>
    </source>
</evidence>
<dbReference type="Pfam" id="PF01207">
    <property type="entry name" value="Dus"/>
    <property type="match status" value="1"/>
</dbReference>
<evidence type="ECO:0000313" key="12">
    <source>
        <dbReference type="EMBL" id="MFC4655396.1"/>
    </source>
</evidence>
<dbReference type="InterPro" id="IPR042270">
    <property type="entry name" value="DusC_C"/>
</dbReference>
<feature type="active site" description="Proton donor" evidence="9">
    <location>
        <position position="98"/>
    </location>
</feature>
<dbReference type="CDD" id="cd02801">
    <property type="entry name" value="DUS_like_FMN"/>
    <property type="match status" value="1"/>
</dbReference>
<evidence type="ECO:0000313" key="13">
    <source>
        <dbReference type="Proteomes" id="UP001595962"/>
    </source>
</evidence>
<evidence type="ECO:0000256" key="5">
    <source>
        <dbReference type="ARBA" id="ARBA00022694"/>
    </source>
</evidence>
<dbReference type="SUPFAM" id="SSF51395">
    <property type="entry name" value="FMN-linked oxidoreductases"/>
    <property type="match status" value="1"/>
</dbReference>
<keyword evidence="13" id="KW-1185">Reference proteome</keyword>
<dbReference type="PANTHER" id="PTHR11082:SF26">
    <property type="entry name" value="TRNA-DIHYDROURIDINE(16) SYNTHASE"/>
    <property type="match status" value="1"/>
</dbReference>
<feature type="site" description="Interacts with tRNA; defines subfamily-specific binding signature" evidence="9">
    <location>
        <position position="278"/>
    </location>
</feature>
<reference evidence="13" key="1">
    <citation type="journal article" date="2019" name="Int. J. Syst. Evol. Microbiol.">
        <title>The Global Catalogue of Microorganisms (GCM) 10K type strain sequencing project: providing services to taxonomists for standard genome sequencing and annotation.</title>
        <authorList>
            <consortium name="The Broad Institute Genomics Platform"/>
            <consortium name="The Broad Institute Genome Sequencing Center for Infectious Disease"/>
            <person name="Wu L."/>
            <person name="Ma J."/>
        </authorList>
    </citation>
    <scope>NUCLEOTIDE SEQUENCE [LARGE SCALE GENOMIC DNA]</scope>
    <source>
        <strain evidence="13">DT28</strain>
    </source>
</reference>
<dbReference type="InterPro" id="IPR013785">
    <property type="entry name" value="Aldolase_TIM"/>
</dbReference>
<keyword evidence="5 9" id="KW-0819">tRNA processing</keyword>
<organism evidence="12 13">
    <name type="scientific">Rheinheimera marina</name>
    <dbReference type="NCBI Taxonomy" id="1774958"/>
    <lineage>
        <taxon>Bacteria</taxon>
        <taxon>Pseudomonadati</taxon>
        <taxon>Pseudomonadota</taxon>
        <taxon>Gammaproteobacteria</taxon>
        <taxon>Chromatiales</taxon>
        <taxon>Chromatiaceae</taxon>
        <taxon>Rheinheimera</taxon>
    </lineage>
</organism>
<evidence type="ECO:0000256" key="10">
    <source>
        <dbReference type="PIRNR" id="PIRNR006621"/>
    </source>
</evidence>
<dbReference type="Proteomes" id="UP001595962">
    <property type="component" value="Unassembled WGS sequence"/>
</dbReference>
<keyword evidence="7 9" id="KW-0694">RNA-binding</keyword>
<dbReference type="InterPro" id="IPR001269">
    <property type="entry name" value="DUS_fam"/>
</dbReference>
<feature type="site" description="Interacts with tRNA; defines subfamily-specific binding signature" evidence="9">
    <location>
        <position position="299"/>
    </location>
</feature>
<dbReference type="Gene3D" id="3.20.20.70">
    <property type="entry name" value="Aldolase class I"/>
    <property type="match status" value="1"/>
</dbReference>
<evidence type="ECO:0000259" key="11">
    <source>
        <dbReference type="Pfam" id="PF01207"/>
    </source>
</evidence>
<keyword evidence="4 9" id="KW-0288">FMN</keyword>
<keyword evidence="8 9" id="KW-0560">Oxidoreductase</keyword>